<protein>
    <recommendedName>
        <fullName evidence="3">DUF3911 domain-containing protein</fullName>
    </recommendedName>
</protein>
<comment type="caution">
    <text evidence="1">The sequence shown here is derived from an EMBL/GenBank/DDBJ whole genome shotgun (WGS) entry which is preliminary data.</text>
</comment>
<sequence>MACVQIKGTRQEVVEMLQLFDLMNTKGFCKFDNYVEVEPNNKEHNNKEHNNFIASIDIQSSSDSALDTLNDQFVSQMLTGVYND</sequence>
<gene>
    <name evidence="1" type="ORF">COJ50_10840</name>
</gene>
<evidence type="ECO:0000313" key="2">
    <source>
        <dbReference type="Proteomes" id="UP000225182"/>
    </source>
</evidence>
<dbReference type="EMBL" id="NUYN01000015">
    <property type="protein sequence ID" value="PFN26454.1"/>
    <property type="molecule type" value="Genomic_DNA"/>
</dbReference>
<accession>A0A2B1KIZ5</accession>
<dbReference type="RefSeq" id="WP_098540353.1">
    <property type="nucleotide sequence ID" value="NZ_NUYN01000015.1"/>
</dbReference>
<evidence type="ECO:0000313" key="1">
    <source>
        <dbReference type="EMBL" id="PFN26454.1"/>
    </source>
</evidence>
<proteinExistence type="predicted"/>
<dbReference type="AlphaFoldDB" id="A0A2B1KIZ5"/>
<dbReference type="Proteomes" id="UP000225182">
    <property type="component" value="Unassembled WGS sequence"/>
</dbReference>
<dbReference type="InterPro" id="IPR025022">
    <property type="entry name" value="DUF3911"/>
</dbReference>
<name>A0A2B1KIZ5_BACCE</name>
<evidence type="ECO:0008006" key="3">
    <source>
        <dbReference type="Google" id="ProtNLM"/>
    </source>
</evidence>
<organism evidence="1 2">
    <name type="scientific">Bacillus cereus</name>
    <dbReference type="NCBI Taxonomy" id="1396"/>
    <lineage>
        <taxon>Bacteria</taxon>
        <taxon>Bacillati</taxon>
        <taxon>Bacillota</taxon>
        <taxon>Bacilli</taxon>
        <taxon>Bacillales</taxon>
        <taxon>Bacillaceae</taxon>
        <taxon>Bacillus</taxon>
        <taxon>Bacillus cereus group</taxon>
    </lineage>
</organism>
<dbReference type="Pfam" id="PF13050">
    <property type="entry name" value="DUF3911"/>
    <property type="match status" value="1"/>
</dbReference>
<reference evidence="1 2" key="1">
    <citation type="submission" date="2017-09" db="EMBL/GenBank/DDBJ databases">
        <title>Large-scale bioinformatics analysis of Bacillus genomes uncovers conserved roles of natural products in bacterial physiology.</title>
        <authorList>
            <consortium name="Agbiome Team Llc"/>
            <person name="Bleich R.M."/>
            <person name="Grubbs K.J."/>
            <person name="Santa Maria K.C."/>
            <person name="Allen S.E."/>
            <person name="Farag S."/>
            <person name="Shank E.A."/>
            <person name="Bowers A."/>
        </authorList>
    </citation>
    <scope>NUCLEOTIDE SEQUENCE [LARGE SCALE GENOMIC DNA]</scope>
    <source>
        <strain evidence="1 2">AFS076905</strain>
    </source>
</reference>